<name>A0A821I352_9BILA</name>
<sequence length="213" mass="24707">MFELRDQDFRPLTTNDNHSNQRWNIAQPRTTVESNFLRSSDTEKAFESINDNLAKLIDIYTSNVTFWQKLINDFQLNHQVQLIPTSHNNNIIKTDQHRTLNEWYSGRTLNTVLEEWEKVGIASLRNQKEYIKILCYNVEGWGTRAVEAIDLVYEVQASDCIFTEVGELWNTCRLPHFNTFYQKGTKKNGGACIAVGKHLKATRIEVNIPNTVI</sequence>
<evidence type="ECO:0008006" key="4">
    <source>
        <dbReference type="Google" id="ProtNLM"/>
    </source>
</evidence>
<gene>
    <name evidence="2" type="ORF">TSG867_LOCUS33065</name>
</gene>
<reference evidence="2" key="1">
    <citation type="submission" date="2021-02" db="EMBL/GenBank/DDBJ databases">
        <authorList>
            <person name="Nowell W R."/>
        </authorList>
    </citation>
    <scope>NUCLEOTIDE SEQUENCE</scope>
</reference>
<evidence type="ECO:0000313" key="3">
    <source>
        <dbReference type="Proteomes" id="UP000663862"/>
    </source>
</evidence>
<comment type="caution">
    <text evidence="2">The sequence shown here is derived from an EMBL/GenBank/DDBJ whole genome shotgun (WGS) entry which is preliminary data.</text>
</comment>
<evidence type="ECO:0000313" key="2">
    <source>
        <dbReference type="EMBL" id="CAF4695203.1"/>
    </source>
</evidence>
<accession>A0A821I352</accession>
<protein>
    <recommendedName>
        <fullName evidence="4">Endonuclease/exonuclease/phosphatase domain-containing protein</fullName>
    </recommendedName>
</protein>
<organism evidence="2 3">
    <name type="scientific">Rotaria socialis</name>
    <dbReference type="NCBI Taxonomy" id="392032"/>
    <lineage>
        <taxon>Eukaryota</taxon>
        <taxon>Metazoa</taxon>
        <taxon>Spiralia</taxon>
        <taxon>Gnathifera</taxon>
        <taxon>Rotifera</taxon>
        <taxon>Eurotatoria</taxon>
        <taxon>Bdelloidea</taxon>
        <taxon>Philodinida</taxon>
        <taxon>Philodinidae</taxon>
        <taxon>Rotaria</taxon>
    </lineage>
</organism>
<dbReference type="Proteomes" id="UP000663862">
    <property type="component" value="Unassembled WGS sequence"/>
</dbReference>
<dbReference type="EMBL" id="CAJOBQ010008901">
    <property type="protein sequence ID" value="CAF4695203.1"/>
    <property type="molecule type" value="Genomic_DNA"/>
</dbReference>
<evidence type="ECO:0000256" key="1">
    <source>
        <dbReference type="SAM" id="MobiDB-lite"/>
    </source>
</evidence>
<feature type="region of interest" description="Disordered" evidence="1">
    <location>
        <begin position="1"/>
        <end position="21"/>
    </location>
</feature>
<feature type="compositionally biased region" description="Polar residues" evidence="1">
    <location>
        <begin position="12"/>
        <end position="21"/>
    </location>
</feature>
<dbReference type="AlphaFoldDB" id="A0A821I352"/>
<proteinExistence type="predicted"/>